<name>A0ABT1HXT0_STRSD</name>
<proteinExistence type="predicted"/>
<sequence>MSSPDRPIPPFAADERSTLEGWLDFHRATLAAKCAGLDEEQLRAASTPPSPISLLGLVRHMAEVERNWFRRILAGEEVGVIYGDGEDGGEGADSGGFTTGEEVPVAEVFATWEAEVARARANAAARALDDTGRFEYGEVSLRWIYVHMIEEYARHNGHADLVRERIDGRTGV</sequence>
<dbReference type="RefSeq" id="WP_253671165.1">
    <property type="nucleotide sequence ID" value="NZ_JAMTCP010000025.1"/>
</dbReference>
<dbReference type="InterPro" id="IPR034660">
    <property type="entry name" value="DinB/YfiT-like"/>
</dbReference>
<dbReference type="EMBL" id="JAMTCP010000025">
    <property type="protein sequence ID" value="MCP2260311.1"/>
    <property type="molecule type" value="Genomic_DNA"/>
</dbReference>
<comment type="caution">
    <text evidence="1">The sequence shown here is derived from an EMBL/GenBank/DDBJ whole genome shotgun (WGS) entry which is preliminary data.</text>
</comment>
<accession>A0ABT1HXT0</accession>
<evidence type="ECO:0000313" key="1">
    <source>
        <dbReference type="EMBL" id="MCP2260311.1"/>
    </source>
</evidence>
<protein>
    <submittedName>
        <fullName evidence="1">Damage-inducible protein DinB (Forms a four-helix bundle)</fullName>
    </submittedName>
</protein>
<dbReference type="InterPro" id="IPR007061">
    <property type="entry name" value="MST-like"/>
</dbReference>
<gene>
    <name evidence="1" type="ORF">LX15_004024</name>
</gene>
<keyword evidence="2" id="KW-1185">Reference proteome</keyword>
<dbReference type="Proteomes" id="UP001205311">
    <property type="component" value="Unassembled WGS sequence"/>
</dbReference>
<organism evidence="1 2">
    <name type="scientific">Streptoalloteichus tenebrarius (strain ATCC 17920 / DSM 40477 / JCM 4838 / CBS 697.72 / NBRC 16177 / NCIMB 11028 / NRRL B-12390 / A12253. 1 / ISP 5477)</name>
    <name type="common">Streptomyces tenebrarius</name>
    <dbReference type="NCBI Taxonomy" id="1933"/>
    <lineage>
        <taxon>Bacteria</taxon>
        <taxon>Bacillati</taxon>
        <taxon>Actinomycetota</taxon>
        <taxon>Actinomycetes</taxon>
        <taxon>Pseudonocardiales</taxon>
        <taxon>Pseudonocardiaceae</taxon>
        <taxon>Streptoalloteichus</taxon>
    </lineage>
</organism>
<dbReference type="Gene3D" id="1.20.120.450">
    <property type="entry name" value="dinb family like domain"/>
    <property type="match status" value="1"/>
</dbReference>
<reference evidence="1 2" key="1">
    <citation type="submission" date="2022-06" db="EMBL/GenBank/DDBJ databases">
        <title>Genomic Encyclopedia of Archaeal and Bacterial Type Strains, Phase II (KMG-II): from individual species to whole genera.</title>
        <authorList>
            <person name="Goeker M."/>
        </authorList>
    </citation>
    <scope>NUCLEOTIDE SEQUENCE [LARGE SCALE GENOMIC DNA]</scope>
    <source>
        <strain evidence="1 2">DSM 40477</strain>
    </source>
</reference>
<dbReference type="SUPFAM" id="SSF109854">
    <property type="entry name" value="DinB/YfiT-like putative metalloenzymes"/>
    <property type="match status" value="1"/>
</dbReference>
<dbReference type="Pfam" id="PF04978">
    <property type="entry name" value="MST"/>
    <property type="match status" value="1"/>
</dbReference>
<evidence type="ECO:0000313" key="2">
    <source>
        <dbReference type="Proteomes" id="UP001205311"/>
    </source>
</evidence>